<dbReference type="GO" id="GO:0005886">
    <property type="term" value="C:plasma membrane"/>
    <property type="evidence" value="ECO:0007669"/>
    <property type="project" value="TreeGrafter"/>
</dbReference>
<dbReference type="AlphaFoldDB" id="A0A645G375"/>
<feature type="transmembrane region" description="Helical" evidence="1">
    <location>
        <begin position="107"/>
        <end position="126"/>
    </location>
</feature>
<dbReference type="GO" id="GO:0015093">
    <property type="term" value="F:ferrous iron transmembrane transporter activity"/>
    <property type="evidence" value="ECO:0007669"/>
    <property type="project" value="TreeGrafter"/>
</dbReference>
<organism evidence="2">
    <name type="scientific">bioreactor metagenome</name>
    <dbReference type="NCBI Taxonomy" id="1076179"/>
    <lineage>
        <taxon>unclassified sequences</taxon>
        <taxon>metagenomes</taxon>
        <taxon>ecological metagenomes</taxon>
    </lineage>
</organism>
<proteinExistence type="predicted"/>
<feature type="transmembrane region" description="Helical" evidence="1">
    <location>
        <begin position="76"/>
        <end position="95"/>
    </location>
</feature>
<keyword evidence="1" id="KW-1133">Transmembrane helix</keyword>
<feature type="transmembrane region" description="Helical" evidence="1">
    <location>
        <begin position="48"/>
        <end position="69"/>
    </location>
</feature>
<sequence length="156" mass="16930">MDETWQSLKDTFSLSVLANPIEASKGDGEMATGAMGVMGEKFGSAAAAYSYLIFVLLYVPCISVMGAIARESSRGWMSFSILWGLNIAYSLSTLFYQTVSYKEHPTYSLVCILAVILFNIVLLGLLRRARSRVDLALLATNRTASSCCSSTTGDCH</sequence>
<evidence type="ECO:0000256" key="1">
    <source>
        <dbReference type="SAM" id="Phobius"/>
    </source>
</evidence>
<protein>
    <submittedName>
        <fullName evidence="2">Fe(2+) transporter FeoB</fullName>
    </submittedName>
</protein>
<dbReference type="InterPro" id="IPR050860">
    <property type="entry name" value="FeoB_GTPase"/>
</dbReference>
<keyword evidence="1" id="KW-0812">Transmembrane</keyword>
<reference evidence="2" key="1">
    <citation type="submission" date="2019-08" db="EMBL/GenBank/DDBJ databases">
        <authorList>
            <person name="Kucharzyk K."/>
            <person name="Murdoch R.W."/>
            <person name="Higgins S."/>
            <person name="Loffler F."/>
        </authorList>
    </citation>
    <scope>NUCLEOTIDE SEQUENCE</scope>
</reference>
<gene>
    <name evidence="2" type="primary">feoB_67</name>
    <name evidence="2" type="ORF">SDC9_168690</name>
</gene>
<name>A0A645G375_9ZZZZ</name>
<dbReference type="EMBL" id="VSSQ01069272">
    <property type="protein sequence ID" value="MPN21311.1"/>
    <property type="molecule type" value="Genomic_DNA"/>
</dbReference>
<keyword evidence="1" id="KW-0472">Membrane</keyword>
<accession>A0A645G375</accession>
<dbReference type="PANTHER" id="PTHR43185:SF1">
    <property type="entry name" value="FE(2+) TRANSPORTER FEOB"/>
    <property type="match status" value="1"/>
</dbReference>
<dbReference type="PANTHER" id="PTHR43185">
    <property type="entry name" value="FERROUS IRON TRANSPORT PROTEIN B"/>
    <property type="match status" value="1"/>
</dbReference>
<comment type="caution">
    <text evidence="2">The sequence shown here is derived from an EMBL/GenBank/DDBJ whole genome shotgun (WGS) entry which is preliminary data.</text>
</comment>
<evidence type="ECO:0000313" key="2">
    <source>
        <dbReference type="EMBL" id="MPN21311.1"/>
    </source>
</evidence>